<evidence type="ECO:0000313" key="3">
    <source>
        <dbReference type="Proteomes" id="UP000054321"/>
    </source>
</evidence>
<dbReference type="AlphaFoldDB" id="A0A0C3DAJ2"/>
<proteinExistence type="predicted"/>
<dbReference type="STRING" id="913774.A0A0C3DAJ2"/>
<dbReference type="PANTHER" id="PTHR24148:SF79">
    <property type="entry name" value="HETEROKARYON INCOMPATIBILITY DOMAIN-CONTAINING PROTEIN"/>
    <property type="match status" value="1"/>
</dbReference>
<evidence type="ECO:0000259" key="1">
    <source>
        <dbReference type="Pfam" id="PF06985"/>
    </source>
</evidence>
<dbReference type="Pfam" id="PF26639">
    <property type="entry name" value="Het-6_barrel"/>
    <property type="match status" value="1"/>
</dbReference>
<dbReference type="OrthoDB" id="194358at2759"/>
<evidence type="ECO:0000313" key="2">
    <source>
        <dbReference type="EMBL" id="KIN08374.1"/>
    </source>
</evidence>
<accession>A0A0C3DAJ2</accession>
<dbReference type="InParanoid" id="A0A0C3DAJ2"/>
<sequence>MERYEYKPLAERFIRILKLKPANSGDLHCDLIPLSLDKVPKYEALSYSWDDQVPTKKILCNGRSLLVTPNCEAAMNRLRLRRDSRLVWIDAICIDQSSIPERNQQVTHMGEIYTKAQRVAVWLGEESPETAVAFQYIEKVLMTAVLLRKDLQSRMLDLQIRRFKDNSPVLDSVLKGVFSRPWFSRLWTIQEVALARRVDVMCGSAKIDFSHFAAGSQIVAQLQAYPDAENPLLEILKRYEDWHVKLAAFVFRYKKRESGKLSRSAILELARGKSATDPKDKIFGLYGLFSALDFSLAQDINYAKPLSQIYTDETIAALLEDNSLDTFYSITDSQAVPDLPSWVPNWSDTTSPRCTTCWSFCAAGEAPPQFGIRKVDSKLACLGRVLDVIESVSEKTMPTAQDDADWKFQDIIPTVQDWAAFCDPGFTTLFRRVEQKYVTGEIFSAERFCDILIRGGAPLADPYGELEESRDKYHQLSPERVQQLEMSAMCWFPIATAASTGVLYQRMQDYPESIVSDDILTGISLALAALPQAGKYHRLVELMSQGQRMFKTEHGFLGTALPGVQKGDEVALIAGLRMPFILRPLTGQEYRIMGPAYVSGAMGGGWWKDHDPWKDMTFVLV</sequence>
<protein>
    <recommendedName>
        <fullName evidence="1">Heterokaryon incompatibility domain-containing protein</fullName>
    </recommendedName>
</protein>
<keyword evidence="3" id="KW-1185">Reference proteome</keyword>
<name>A0A0C3DAJ2_OIDMZ</name>
<dbReference type="PANTHER" id="PTHR24148">
    <property type="entry name" value="ANKYRIN REPEAT DOMAIN-CONTAINING PROTEIN 39 HOMOLOG-RELATED"/>
    <property type="match status" value="1"/>
</dbReference>
<dbReference type="InterPro" id="IPR052895">
    <property type="entry name" value="HetReg/Transcr_Mod"/>
</dbReference>
<organism evidence="2 3">
    <name type="scientific">Oidiodendron maius (strain Zn)</name>
    <dbReference type="NCBI Taxonomy" id="913774"/>
    <lineage>
        <taxon>Eukaryota</taxon>
        <taxon>Fungi</taxon>
        <taxon>Dikarya</taxon>
        <taxon>Ascomycota</taxon>
        <taxon>Pezizomycotina</taxon>
        <taxon>Leotiomycetes</taxon>
        <taxon>Leotiomycetes incertae sedis</taxon>
        <taxon>Myxotrichaceae</taxon>
        <taxon>Oidiodendron</taxon>
    </lineage>
</organism>
<dbReference type="EMBL" id="KN832870">
    <property type="protein sequence ID" value="KIN08374.1"/>
    <property type="molecule type" value="Genomic_DNA"/>
</dbReference>
<dbReference type="Proteomes" id="UP000054321">
    <property type="component" value="Unassembled WGS sequence"/>
</dbReference>
<dbReference type="HOGENOM" id="CLU_004184_7_2_1"/>
<feature type="domain" description="Heterokaryon incompatibility" evidence="1">
    <location>
        <begin position="42"/>
        <end position="191"/>
    </location>
</feature>
<dbReference type="Pfam" id="PF06985">
    <property type="entry name" value="HET"/>
    <property type="match status" value="1"/>
</dbReference>
<dbReference type="InterPro" id="IPR010730">
    <property type="entry name" value="HET"/>
</dbReference>
<gene>
    <name evidence="2" type="ORF">OIDMADRAFT_152605</name>
</gene>
<reference evidence="3" key="2">
    <citation type="submission" date="2015-01" db="EMBL/GenBank/DDBJ databases">
        <title>Evolutionary Origins and Diversification of the Mycorrhizal Mutualists.</title>
        <authorList>
            <consortium name="DOE Joint Genome Institute"/>
            <consortium name="Mycorrhizal Genomics Consortium"/>
            <person name="Kohler A."/>
            <person name="Kuo A."/>
            <person name="Nagy L.G."/>
            <person name="Floudas D."/>
            <person name="Copeland A."/>
            <person name="Barry K.W."/>
            <person name="Cichocki N."/>
            <person name="Veneault-Fourrey C."/>
            <person name="LaButti K."/>
            <person name="Lindquist E.A."/>
            <person name="Lipzen A."/>
            <person name="Lundell T."/>
            <person name="Morin E."/>
            <person name="Murat C."/>
            <person name="Riley R."/>
            <person name="Ohm R."/>
            <person name="Sun H."/>
            <person name="Tunlid A."/>
            <person name="Henrissat B."/>
            <person name="Grigoriev I.V."/>
            <person name="Hibbett D.S."/>
            <person name="Martin F."/>
        </authorList>
    </citation>
    <scope>NUCLEOTIDE SEQUENCE [LARGE SCALE GENOMIC DNA]</scope>
    <source>
        <strain evidence="3">Zn</strain>
    </source>
</reference>
<reference evidence="2 3" key="1">
    <citation type="submission" date="2014-04" db="EMBL/GenBank/DDBJ databases">
        <authorList>
            <consortium name="DOE Joint Genome Institute"/>
            <person name="Kuo A."/>
            <person name="Martino E."/>
            <person name="Perotto S."/>
            <person name="Kohler A."/>
            <person name="Nagy L.G."/>
            <person name="Floudas D."/>
            <person name="Copeland A."/>
            <person name="Barry K.W."/>
            <person name="Cichocki N."/>
            <person name="Veneault-Fourrey C."/>
            <person name="LaButti K."/>
            <person name="Lindquist E.A."/>
            <person name="Lipzen A."/>
            <person name="Lundell T."/>
            <person name="Morin E."/>
            <person name="Murat C."/>
            <person name="Sun H."/>
            <person name="Tunlid A."/>
            <person name="Henrissat B."/>
            <person name="Grigoriev I.V."/>
            <person name="Hibbett D.S."/>
            <person name="Martin F."/>
            <person name="Nordberg H.P."/>
            <person name="Cantor M.N."/>
            <person name="Hua S.X."/>
        </authorList>
    </citation>
    <scope>NUCLEOTIDE SEQUENCE [LARGE SCALE GENOMIC DNA]</scope>
    <source>
        <strain evidence="2 3">Zn</strain>
    </source>
</reference>